<protein>
    <recommendedName>
        <fullName evidence="3">Transposase domain-containing protein</fullName>
    </recommendedName>
</protein>
<accession>A0A2N0QRA9</accession>
<reference evidence="1 2" key="2">
    <citation type="submission" date="2017-10" db="EMBL/GenBank/DDBJ databases">
        <title>Genome analyses suggest a sexual origin of heterokaryosis in a supposedly ancient asexual fungus.</title>
        <authorList>
            <person name="Corradi N."/>
            <person name="Sedzielewska K."/>
            <person name="Noel J."/>
            <person name="Charron P."/>
            <person name="Farinelli L."/>
            <person name="Marton T."/>
            <person name="Kruger M."/>
            <person name="Pelin A."/>
            <person name="Brachmann A."/>
            <person name="Corradi N."/>
        </authorList>
    </citation>
    <scope>NUCLEOTIDE SEQUENCE [LARGE SCALE GENOMIC DNA]</scope>
    <source>
        <strain evidence="1 2">A1</strain>
    </source>
</reference>
<gene>
    <name evidence="1" type="ORF">RhiirA1_331360</name>
</gene>
<evidence type="ECO:0000313" key="1">
    <source>
        <dbReference type="EMBL" id="PKC53582.1"/>
    </source>
</evidence>
<dbReference type="VEuPathDB" id="FungiDB:RhiirA1_331360"/>
<evidence type="ECO:0008006" key="3">
    <source>
        <dbReference type="Google" id="ProtNLM"/>
    </source>
</evidence>
<dbReference type="EMBL" id="LLXH01004083">
    <property type="protein sequence ID" value="PKC53582.1"/>
    <property type="molecule type" value="Genomic_DNA"/>
</dbReference>
<feature type="non-terminal residue" evidence="1">
    <location>
        <position position="184"/>
    </location>
</feature>
<dbReference type="AlphaFoldDB" id="A0A2N0QRA9"/>
<reference evidence="1 2" key="1">
    <citation type="submission" date="2017-10" db="EMBL/GenBank/DDBJ databases">
        <title>Extensive intraspecific genome diversity in a model arbuscular mycorrhizal fungus.</title>
        <authorList>
            <person name="Chen E.C.H."/>
            <person name="Morin E."/>
            <person name="Baudet D."/>
            <person name="Noel J."/>
            <person name="Ndikumana S."/>
            <person name="Charron P."/>
            <person name="St-Onge C."/>
            <person name="Giorgi J."/>
            <person name="Grigoriev I.V."/>
            <person name="Roux C."/>
            <person name="Martin F.M."/>
            <person name="Corradi N."/>
        </authorList>
    </citation>
    <scope>NUCLEOTIDE SEQUENCE [LARGE SCALE GENOMIC DNA]</scope>
    <source>
        <strain evidence="1 2">A1</strain>
    </source>
</reference>
<feature type="non-terminal residue" evidence="1">
    <location>
        <position position="1"/>
    </location>
</feature>
<comment type="caution">
    <text evidence="1">The sequence shown here is derived from an EMBL/GenBank/DDBJ whole genome shotgun (WGS) entry which is preliminary data.</text>
</comment>
<evidence type="ECO:0000313" key="2">
    <source>
        <dbReference type="Proteomes" id="UP000232688"/>
    </source>
</evidence>
<sequence>ISIYQIKKTLKKLVNTEPQWIDMCINSCCAYTGQFENEMLCPYCNESRYDQKKKPRYQFACFSLIKRLKIQYENPNRANELRYRYIYTTRNGFGEDGKIGDVFDGKCYLDLLKIGYFQDEHDIALTGSVDGYQIFRQKTETCWILLFINANLSPEKRVLKENLLITSIIPGPKEPKDFNSFMNP</sequence>
<name>A0A2N0QRA9_9GLOM</name>
<proteinExistence type="predicted"/>
<dbReference type="Proteomes" id="UP000232688">
    <property type="component" value="Unassembled WGS sequence"/>
</dbReference>
<organism evidence="1 2">
    <name type="scientific">Rhizophagus irregularis</name>
    <dbReference type="NCBI Taxonomy" id="588596"/>
    <lineage>
        <taxon>Eukaryota</taxon>
        <taxon>Fungi</taxon>
        <taxon>Fungi incertae sedis</taxon>
        <taxon>Mucoromycota</taxon>
        <taxon>Glomeromycotina</taxon>
        <taxon>Glomeromycetes</taxon>
        <taxon>Glomerales</taxon>
        <taxon>Glomeraceae</taxon>
        <taxon>Rhizophagus</taxon>
    </lineage>
</organism>